<dbReference type="PANTHER" id="PTHR43528">
    <property type="entry name" value="ALPHA-KETOGLUTARATE PERMEASE"/>
    <property type="match status" value="1"/>
</dbReference>
<proteinExistence type="inferred from homology"/>
<feature type="transmembrane region" description="Helical" evidence="10">
    <location>
        <begin position="285"/>
        <end position="305"/>
    </location>
</feature>
<evidence type="ECO:0000313" key="13">
    <source>
        <dbReference type="Proteomes" id="UP000248918"/>
    </source>
</evidence>
<dbReference type="Proteomes" id="UP000248918">
    <property type="component" value="Unassembled WGS sequence"/>
</dbReference>
<evidence type="ECO:0000256" key="10">
    <source>
        <dbReference type="SAM" id="Phobius"/>
    </source>
</evidence>
<accession>A0A329B9V6</accession>
<keyword evidence="8 10" id="KW-0472">Membrane</keyword>
<dbReference type="EMBL" id="QLTK01000045">
    <property type="protein sequence ID" value="RAS17753.1"/>
    <property type="molecule type" value="Genomic_DNA"/>
</dbReference>
<feature type="region of interest" description="Disordered" evidence="9">
    <location>
        <begin position="1"/>
        <end position="21"/>
    </location>
</feature>
<dbReference type="InterPro" id="IPR036259">
    <property type="entry name" value="MFS_trans_sf"/>
</dbReference>
<feature type="transmembrane region" description="Helical" evidence="10">
    <location>
        <begin position="247"/>
        <end position="265"/>
    </location>
</feature>
<name>A0A329B9V6_9BURK</name>
<protein>
    <submittedName>
        <fullName evidence="12">MHS family proline/betaine transporter-like MFS transporter</fullName>
    </submittedName>
</protein>
<evidence type="ECO:0000256" key="7">
    <source>
        <dbReference type="ARBA" id="ARBA00022989"/>
    </source>
</evidence>
<evidence type="ECO:0000256" key="2">
    <source>
        <dbReference type="ARBA" id="ARBA00008240"/>
    </source>
</evidence>
<feature type="transmembrane region" description="Helical" evidence="10">
    <location>
        <begin position="64"/>
        <end position="88"/>
    </location>
</feature>
<dbReference type="GO" id="GO:0005886">
    <property type="term" value="C:plasma membrane"/>
    <property type="evidence" value="ECO:0007669"/>
    <property type="project" value="UniProtKB-SubCell"/>
</dbReference>
<dbReference type="Pfam" id="PF07690">
    <property type="entry name" value="MFS_1"/>
    <property type="match status" value="2"/>
</dbReference>
<dbReference type="FunFam" id="1.20.1250.20:FF:000001">
    <property type="entry name" value="Dicarboxylate MFS transporter"/>
    <property type="match status" value="1"/>
</dbReference>
<keyword evidence="5 10" id="KW-0812">Transmembrane</keyword>
<dbReference type="InterPro" id="IPR011701">
    <property type="entry name" value="MFS"/>
</dbReference>
<sequence length="435" mass="45555">MTNEHSLAAQPGSFAQAPGRTAPERRRAVAAGIIGNTLEWYDFGVYGFLATLLAKQFFPASGQYIGLLQTFGAFGAGFIARPLGSILLGRMGDIIGRKAVLTLTILMMAVGTIAIGVVPTYAHIGIAAPLVLLVARLLQGLAAGGEWGNAAAFLAEWAKPGRRGFYGGLLLASVSGGLLLGSGVAACVSTALSPEQMTDWGWRIPFLLGAALIPVGLYMRRNVEEPPKFRSQPTGDVPQNQTAFPALLLRAACICLPLLMASYMVTVYMPSYAQLYGAIPRSMALWANTCALALTVVGAPVVGLLSDLYGRRRQMLICAVLLVVLAYPMYGLIASGVSFPTFFAIQMLLTAVVVGFNGAVPATVAELFPTATRAVGAALANAIAGVFGGFTPFISTWLIKESGSVASPAWLVVFSGAAALLALIGIKEMAHRELT</sequence>
<feature type="transmembrane region" description="Helical" evidence="10">
    <location>
        <begin position="124"/>
        <end position="144"/>
    </location>
</feature>
<dbReference type="RefSeq" id="WP_111935700.1">
    <property type="nucleotide sequence ID" value="NZ_CADFFP010000013.1"/>
</dbReference>
<feature type="transmembrane region" description="Helical" evidence="10">
    <location>
        <begin position="343"/>
        <end position="365"/>
    </location>
</feature>
<keyword evidence="4" id="KW-1003">Cell membrane</keyword>
<keyword evidence="7 10" id="KW-1133">Transmembrane helix</keyword>
<dbReference type="SUPFAM" id="SSF103473">
    <property type="entry name" value="MFS general substrate transporter"/>
    <property type="match status" value="1"/>
</dbReference>
<feature type="transmembrane region" description="Helical" evidence="10">
    <location>
        <begin position="377"/>
        <end position="399"/>
    </location>
</feature>
<gene>
    <name evidence="12" type="ORF">BX591_14525</name>
</gene>
<dbReference type="PANTHER" id="PTHR43528:SF7">
    <property type="entry name" value="MFS TRANSPORTER"/>
    <property type="match status" value="1"/>
</dbReference>
<comment type="subcellular location">
    <subcellularLocation>
        <location evidence="1">Cell membrane</location>
        <topology evidence="1">Multi-pass membrane protein</topology>
    </subcellularLocation>
</comment>
<evidence type="ECO:0000256" key="8">
    <source>
        <dbReference type="ARBA" id="ARBA00023136"/>
    </source>
</evidence>
<feature type="transmembrane region" description="Helical" evidence="10">
    <location>
        <begin position="405"/>
        <end position="426"/>
    </location>
</feature>
<evidence type="ECO:0000256" key="4">
    <source>
        <dbReference type="ARBA" id="ARBA00022475"/>
    </source>
</evidence>
<evidence type="ECO:0000259" key="11">
    <source>
        <dbReference type="PROSITE" id="PS50850"/>
    </source>
</evidence>
<dbReference type="Gene3D" id="1.20.1250.20">
    <property type="entry name" value="MFS general substrate transporter like domains"/>
    <property type="match status" value="1"/>
</dbReference>
<dbReference type="OrthoDB" id="6766492at2"/>
<feature type="domain" description="Major facilitator superfamily (MFS) profile" evidence="11">
    <location>
        <begin position="28"/>
        <end position="433"/>
    </location>
</feature>
<feature type="transmembrane region" description="Helical" evidence="10">
    <location>
        <begin position="317"/>
        <end position="337"/>
    </location>
</feature>
<feature type="transmembrane region" description="Helical" evidence="10">
    <location>
        <begin position="200"/>
        <end position="219"/>
    </location>
</feature>
<reference evidence="12 13" key="1">
    <citation type="submission" date="2018-06" db="EMBL/GenBank/DDBJ databases">
        <title>Genomic Encyclopedia of Type Strains, Phase III (KMG-III): the genomes of soil and plant-associated and newly described type strains.</title>
        <authorList>
            <person name="Whitman W."/>
        </authorList>
    </citation>
    <scope>NUCLEOTIDE SEQUENCE [LARGE SCALE GENOMIC DNA]</scope>
    <source>
        <strain evidence="12 13">LMG 23644</strain>
    </source>
</reference>
<dbReference type="AlphaFoldDB" id="A0A329B9V6"/>
<evidence type="ECO:0000256" key="1">
    <source>
        <dbReference type="ARBA" id="ARBA00004651"/>
    </source>
</evidence>
<feature type="transmembrane region" description="Helical" evidence="10">
    <location>
        <begin position="100"/>
        <end position="118"/>
    </location>
</feature>
<evidence type="ECO:0000256" key="6">
    <source>
        <dbReference type="ARBA" id="ARBA00022847"/>
    </source>
</evidence>
<comment type="similarity">
    <text evidence="2">Belongs to the major facilitator superfamily. Metabolite:H+ Symporter (MHS) family (TC 2.A.1.6) family.</text>
</comment>
<evidence type="ECO:0000313" key="12">
    <source>
        <dbReference type="EMBL" id="RAS17753.1"/>
    </source>
</evidence>
<evidence type="ECO:0000256" key="9">
    <source>
        <dbReference type="SAM" id="MobiDB-lite"/>
    </source>
</evidence>
<dbReference type="PROSITE" id="PS00216">
    <property type="entry name" value="SUGAR_TRANSPORT_1"/>
    <property type="match status" value="1"/>
</dbReference>
<keyword evidence="3" id="KW-0813">Transport</keyword>
<dbReference type="GO" id="GO:0015293">
    <property type="term" value="F:symporter activity"/>
    <property type="evidence" value="ECO:0007669"/>
    <property type="project" value="UniProtKB-KW"/>
</dbReference>
<feature type="transmembrane region" description="Helical" evidence="10">
    <location>
        <begin position="165"/>
        <end position="194"/>
    </location>
</feature>
<dbReference type="PROSITE" id="PS00217">
    <property type="entry name" value="SUGAR_TRANSPORT_2"/>
    <property type="match status" value="1"/>
</dbReference>
<dbReference type="InterPro" id="IPR020846">
    <property type="entry name" value="MFS_dom"/>
</dbReference>
<evidence type="ECO:0000256" key="3">
    <source>
        <dbReference type="ARBA" id="ARBA00022448"/>
    </source>
</evidence>
<organism evidence="12 13">
    <name type="scientific">Paraburkholderia bryophila</name>
    <dbReference type="NCBI Taxonomy" id="420952"/>
    <lineage>
        <taxon>Bacteria</taxon>
        <taxon>Pseudomonadati</taxon>
        <taxon>Pseudomonadota</taxon>
        <taxon>Betaproteobacteria</taxon>
        <taxon>Burkholderiales</taxon>
        <taxon>Burkholderiaceae</taxon>
        <taxon>Paraburkholderia</taxon>
    </lineage>
</organism>
<evidence type="ECO:0000256" key="5">
    <source>
        <dbReference type="ARBA" id="ARBA00022692"/>
    </source>
</evidence>
<dbReference type="PROSITE" id="PS50850">
    <property type="entry name" value="MFS"/>
    <property type="match status" value="1"/>
</dbReference>
<dbReference type="InterPro" id="IPR005829">
    <property type="entry name" value="Sugar_transporter_CS"/>
</dbReference>
<comment type="caution">
    <text evidence="12">The sequence shown here is derived from an EMBL/GenBank/DDBJ whole genome shotgun (WGS) entry which is preliminary data.</text>
</comment>
<keyword evidence="6" id="KW-0769">Symport</keyword>
<dbReference type="InterPro" id="IPR051084">
    <property type="entry name" value="H+-coupled_symporters"/>
</dbReference>